<evidence type="ECO:0000313" key="3">
    <source>
        <dbReference type="Proteomes" id="UP001140217"/>
    </source>
</evidence>
<comment type="caution">
    <text evidence="2">The sequence shown here is derived from an EMBL/GenBank/DDBJ whole genome shotgun (WGS) entry which is preliminary data.</text>
</comment>
<name>A0A9W8LLY7_9FUNG</name>
<evidence type="ECO:0000256" key="1">
    <source>
        <dbReference type="SAM" id="MobiDB-lite"/>
    </source>
</evidence>
<evidence type="ECO:0000313" key="2">
    <source>
        <dbReference type="EMBL" id="KAJ2784618.1"/>
    </source>
</evidence>
<organism evidence="2 3">
    <name type="scientific">Coemansia javaensis</name>
    <dbReference type="NCBI Taxonomy" id="2761396"/>
    <lineage>
        <taxon>Eukaryota</taxon>
        <taxon>Fungi</taxon>
        <taxon>Fungi incertae sedis</taxon>
        <taxon>Zoopagomycota</taxon>
        <taxon>Kickxellomycotina</taxon>
        <taxon>Kickxellomycetes</taxon>
        <taxon>Kickxellales</taxon>
        <taxon>Kickxellaceae</taxon>
        <taxon>Coemansia</taxon>
    </lineage>
</organism>
<dbReference type="AlphaFoldDB" id="A0A9W8LLY7"/>
<dbReference type="OrthoDB" id="5584559at2759"/>
<keyword evidence="3" id="KW-1185">Reference proteome</keyword>
<gene>
    <name evidence="2" type="ORF">H4R18_000997</name>
</gene>
<sequence length="80" mass="9108">MTSCGYECDCMDLYYDHLIFDAHHLEMARQEAMMRTARESRRTSRAGARRGSAMTVRKQASEPAMEPPKRPFAYGGGVVY</sequence>
<protein>
    <submittedName>
        <fullName evidence="2">Uncharacterized protein</fullName>
    </submittedName>
</protein>
<feature type="region of interest" description="Disordered" evidence="1">
    <location>
        <begin position="35"/>
        <end position="69"/>
    </location>
</feature>
<dbReference type="EMBL" id="JANBUL010000023">
    <property type="protein sequence ID" value="KAJ2784618.1"/>
    <property type="molecule type" value="Genomic_DNA"/>
</dbReference>
<reference evidence="2" key="1">
    <citation type="submission" date="2022-07" db="EMBL/GenBank/DDBJ databases">
        <title>Phylogenomic reconstructions and comparative analyses of Kickxellomycotina fungi.</title>
        <authorList>
            <person name="Reynolds N.K."/>
            <person name="Stajich J.E."/>
            <person name="Barry K."/>
            <person name="Grigoriev I.V."/>
            <person name="Crous P."/>
            <person name="Smith M.E."/>
        </authorList>
    </citation>
    <scope>NUCLEOTIDE SEQUENCE</scope>
    <source>
        <strain evidence="2">NBRC 105414</strain>
    </source>
</reference>
<proteinExistence type="predicted"/>
<dbReference type="Proteomes" id="UP001140217">
    <property type="component" value="Unassembled WGS sequence"/>
</dbReference>
<accession>A0A9W8LLY7</accession>